<dbReference type="STRING" id="525918.SAMN05660964_01890"/>
<protein>
    <recommendedName>
        <fullName evidence="5">Lipoprotein</fullName>
    </recommendedName>
</protein>
<keyword evidence="4" id="KW-1185">Reference proteome</keyword>
<feature type="chain" id="PRO_5011673771" description="Lipoprotein" evidence="2">
    <location>
        <begin position="22"/>
        <end position="103"/>
    </location>
</feature>
<organism evidence="3 4">
    <name type="scientific">Thiothrix caldifontis</name>
    <dbReference type="NCBI Taxonomy" id="525918"/>
    <lineage>
        <taxon>Bacteria</taxon>
        <taxon>Pseudomonadati</taxon>
        <taxon>Pseudomonadota</taxon>
        <taxon>Gammaproteobacteria</taxon>
        <taxon>Thiotrichales</taxon>
        <taxon>Thiotrichaceae</taxon>
        <taxon>Thiothrix</taxon>
    </lineage>
</organism>
<evidence type="ECO:0008006" key="5">
    <source>
        <dbReference type="Google" id="ProtNLM"/>
    </source>
</evidence>
<name>A0A1H4C7Z7_9GAMM</name>
<dbReference type="EMBL" id="FNQP01000009">
    <property type="protein sequence ID" value="SEA56212.1"/>
    <property type="molecule type" value="Genomic_DNA"/>
</dbReference>
<evidence type="ECO:0000256" key="1">
    <source>
        <dbReference type="SAM" id="MobiDB-lite"/>
    </source>
</evidence>
<evidence type="ECO:0000256" key="2">
    <source>
        <dbReference type="SAM" id="SignalP"/>
    </source>
</evidence>
<keyword evidence="2" id="KW-0732">Signal</keyword>
<feature type="signal peptide" evidence="2">
    <location>
        <begin position="1"/>
        <end position="21"/>
    </location>
</feature>
<evidence type="ECO:0000313" key="4">
    <source>
        <dbReference type="Proteomes" id="UP000199397"/>
    </source>
</evidence>
<proteinExistence type="predicted"/>
<feature type="region of interest" description="Disordered" evidence="1">
    <location>
        <begin position="22"/>
        <end position="76"/>
    </location>
</feature>
<dbReference type="RefSeq" id="WP_093067869.1">
    <property type="nucleotide sequence ID" value="NZ_FNQP01000009.1"/>
</dbReference>
<evidence type="ECO:0000313" key="3">
    <source>
        <dbReference type="EMBL" id="SEA56212.1"/>
    </source>
</evidence>
<gene>
    <name evidence="3" type="ORF">SAMN05660964_01890</name>
</gene>
<dbReference type="Proteomes" id="UP000199397">
    <property type="component" value="Unassembled WGS sequence"/>
</dbReference>
<reference evidence="3 4" key="1">
    <citation type="submission" date="2016-10" db="EMBL/GenBank/DDBJ databases">
        <authorList>
            <person name="de Groot N.N."/>
        </authorList>
    </citation>
    <scope>NUCLEOTIDE SEQUENCE [LARGE SCALE GENOMIC DNA]</scope>
    <source>
        <strain evidence="3 4">DSM 21228</strain>
    </source>
</reference>
<accession>A0A1H4C7Z7</accession>
<feature type="compositionally biased region" description="Polar residues" evidence="1">
    <location>
        <begin position="22"/>
        <end position="38"/>
    </location>
</feature>
<sequence>MKTIPTIAMMFALALSLPACTTTTSHSPAVKSSASAGNSLPKVEPAFHQLERDGVPQPISVSADNDVPTLEESTTDPQFSMRHTVVSILGQIVVACATSGYCW</sequence>
<dbReference type="AlphaFoldDB" id="A0A1H4C7Z7"/>